<reference evidence="3 4" key="1">
    <citation type="submission" date="2018-05" db="EMBL/GenBank/DDBJ databases">
        <title>Genome sequencing and assembly of the regulated plant pathogen Lachnellula willkommii and related sister species for the development of diagnostic species identification markers.</title>
        <authorList>
            <person name="Giroux E."/>
            <person name="Bilodeau G."/>
        </authorList>
    </citation>
    <scope>NUCLEOTIDE SEQUENCE [LARGE SCALE GENOMIC DNA]</scope>
    <source>
        <strain evidence="3 4">CBS 268.59</strain>
    </source>
</reference>
<evidence type="ECO:0000313" key="3">
    <source>
        <dbReference type="EMBL" id="TVY62300.1"/>
    </source>
</evidence>
<gene>
    <name evidence="3" type="primary">lchn</name>
    <name evidence="3" type="ORF">LSUE1_G009888</name>
</gene>
<evidence type="ECO:0000256" key="1">
    <source>
        <dbReference type="SAM" id="MobiDB-lite"/>
    </source>
</evidence>
<dbReference type="Proteomes" id="UP000469558">
    <property type="component" value="Unassembled WGS sequence"/>
</dbReference>
<dbReference type="PANTHER" id="PTHR28153">
    <property type="entry name" value="PROTEIN, PUTATIVE-RELATED"/>
    <property type="match status" value="1"/>
</dbReference>
<accession>A0A8T9BWX8</accession>
<dbReference type="Pfam" id="PF14831">
    <property type="entry name" value="DUF4484"/>
    <property type="match status" value="1"/>
</dbReference>
<feature type="domain" description="DUF4484" evidence="2">
    <location>
        <begin position="435"/>
        <end position="597"/>
    </location>
</feature>
<feature type="region of interest" description="Disordered" evidence="1">
    <location>
        <begin position="389"/>
        <end position="425"/>
    </location>
</feature>
<dbReference type="PANTHER" id="PTHR28153:SF1">
    <property type="entry name" value="DUF4484 DOMAIN-CONTAINING PROTEIN"/>
    <property type="match status" value="1"/>
</dbReference>
<feature type="compositionally biased region" description="Acidic residues" evidence="1">
    <location>
        <begin position="531"/>
        <end position="540"/>
    </location>
</feature>
<sequence>MAAVRRGQGPMNIDLPSGPAHSDLPPISALFLIYFDIKAGYTIGWKRSLPGVELEGVVEYKSLPSGLHTVKEDLIYFVHDNHAGLSAFVNAPADEESRNARMIAVGIMVPLSYGRLGRAWKHAEALKEMASELIVDTTKTEVLEEFWEEHKAKGPSPNVETDSILDTPTSIKFKPIRTTPGKPKGHSRNRSASDGAALLPPGQTLSVHHPAWSLPRLLEAFGPLIFPIHRAALLRKRILITAHAPVQETCNFVYDISVLSNIPLAVTDLLVSTAPPQRLRPLFSIGVHDIPLLEEDLRAAKAAAATPGSEMSEFRDEPGCGWIACTTDSILAMKSSLYDVLITMPPQHSENAAEKVWPKVESPQGIEMKATQRDLRRYKTLRWGLSRHVSPPASPVARRGSGELQEPDTPRASTSSTTAPANDLMLDLPDTDDVIEPLSWAALAYSGFMWWASAGEQRLHSDEEADSDAALLSGLAISPSTPSTARPRSQSNTSLNLRPLKEENAKQEMAIIAYFHRLTTQILTTLSDIVDNTDSDDEREDEARPLCEQEEDSGPAVYVSSADVERMGLDIWSALDHHFIEDVSREYFGRRAHVEGRN</sequence>
<dbReference type="EMBL" id="QGMK01002004">
    <property type="protein sequence ID" value="TVY62300.1"/>
    <property type="molecule type" value="Genomic_DNA"/>
</dbReference>
<feature type="region of interest" description="Disordered" evidence="1">
    <location>
        <begin position="531"/>
        <end position="554"/>
    </location>
</feature>
<dbReference type="GO" id="GO:0005811">
    <property type="term" value="C:lipid droplet"/>
    <property type="evidence" value="ECO:0007669"/>
    <property type="project" value="TreeGrafter"/>
</dbReference>
<comment type="caution">
    <text evidence="3">The sequence shown here is derived from an EMBL/GenBank/DDBJ whole genome shotgun (WGS) entry which is preliminary data.</text>
</comment>
<evidence type="ECO:0000313" key="4">
    <source>
        <dbReference type="Proteomes" id="UP000469558"/>
    </source>
</evidence>
<keyword evidence="4" id="KW-1185">Reference proteome</keyword>
<name>A0A8T9BWX8_9HELO</name>
<protein>
    <submittedName>
        <fullName evidence="3">Protein LCHN</fullName>
    </submittedName>
</protein>
<proteinExistence type="predicted"/>
<dbReference type="OrthoDB" id="2152680at2759"/>
<feature type="compositionally biased region" description="Low complexity" evidence="1">
    <location>
        <begin position="410"/>
        <end position="421"/>
    </location>
</feature>
<feature type="non-terminal residue" evidence="3">
    <location>
        <position position="598"/>
    </location>
</feature>
<dbReference type="InterPro" id="IPR053056">
    <property type="entry name" value="Lipid_Metab_Assoc_Protein"/>
</dbReference>
<dbReference type="InterPro" id="IPR028115">
    <property type="entry name" value="DUF4484"/>
</dbReference>
<feature type="region of interest" description="Disordered" evidence="1">
    <location>
        <begin position="172"/>
        <end position="196"/>
    </location>
</feature>
<dbReference type="AlphaFoldDB" id="A0A8T9BWX8"/>
<organism evidence="3 4">
    <name type="scientific">Lachnellula suecica</name>
    <dbReference type="NCBI Taxonomy" id="602035"/>
    <lineage>
        <taxon>Eukaryota</taxon>
        <taxon>Fungi</taxon>
        <taxon>Dikarya</taxon>
        <taxon>Ascomycota</taxon>
        <taxon>Pezizomycotina</taxon>
        <taxon>Leotiomycetes</taxon>
        <taxon>Helotiales</taxon>
        <taxon>Lachnaceae</taxon>
        <taxon>Lachnellula</taxon>
    </lineage>
</organism>
<dbReference type="InterPro" id="IPR018626">
    <property type="entry name" value="LCHN/Anr2"/>
</dbReference>
<evidence type="ECO:0000259" key="2">
    <source>
        <dbReference type="Pfam" id="PF14831"/>
    </source>
</evidence>
<dbReference type="Pfam" id="PF09804">
    <property type="entry name" value="DENND11"/>
    <property type="match status" value="1"/>
</dbReference>